<proteinExistence type="predicted"/>
<protein>
    <submittedName>
        <fullName evidence="1">Uncharacterized protein</fullName>
    </submittedName>
</protein>
<dbReference type="Proteomes" id="UP000218231">
    <property type="component" value="Unassembled WGS sequence"/>
</dbReference>
<dbReference type="EMBL" id="LIAE01008128">
    <property type="protein sequence ID" value="PAV75334.1"/>
    <property type="molecule type" value="Genomic_DNA"/>
</dbReference>
<accession>A0A2A2KMY7</accession>
<name>A0A2A2KMY7_9BILA</name>
<gene>
    <name evidence="1" type="ORF">WR25_08915</name>
</gene>
<keyword evidence="2" id="KW-1185">Reference proteome</keyword>
<evidence type="ECO:0000313" key="1">
    <source>
        <dbReference type="EMBL" id="PAV75334.1"/>
    </source>
</evidence>
<dbReference type="OrthoDB" id="10345978at2759"/>
<evidence type="ECO:0000313" key="2">
    <source>
        <dbReference type="Proteomes" id="UP000218231"/>
    </source>
</evidence>
<sequence length="133" mass="14342">MTFVGISSEFLYLTVGDGLFGQIVVDDECVFAVVAEELAHGAARIGRQELQWGGIGSRSRHDDGVAYRARVRQTLHDLSDSRTLLSDGDVDAVQLLLLVAGLVETLLVDDRIDGDSGLSKHEPLFGSSDLLKS</sequence>
<organism evidence="1 2">
    <name type="scientific">Diploscapter pachys</name>
    <dbReference type="NCBI Taxonomy" id="2018661"/>
    <lineage>
        <taxon>Eukaryota</taxon>
        <taxon>Metazoa</taxon>
        <taxon>Ecdysozoa</taxon>
        <taxon>Nematoda</taxon>
        <taxon>Chromadorea</taxon>
        <taxon>Rhabditida</taxon>
        <taxon>Rhabditina</taxon>
        <taxon>Rhabditomorpha</taxon>
        <taxon>Rhabditoidea</taxon>
        <taxon>Rhabditidae</taxon>
        <taxon>Diploscapter</taxon>
    </lineage>
</organism>
<comment type="caution">
    <text evidence="1">The sequence shown here is derived from an EMBL/GenBank/DDBJ whole genome shotgun (WGS) entry which is preliminary data.</text>
</comment>
<reference evidence="1 2" key="1">
    <citation type="journal article" date="2017" name="Curr. Biol.">
        <title>Genome architecture and evolution of a unichromosomal asexual nematode.</title>
        <authorList>
            <person name="Fradin H."/>
            <person name="Zegar C."/>
            <person name="Gutwein M."/>
            <person name="Lucas J."/>
            <person name="Kovtun M."/>
            <person name="Corcoran D."/>
            <person name="Baugh L.R."/>
            <person name="Kiontke K."/>
            <person name="Gunsalus K."/>
            <person name="Fitch D.H."/>
            <person name="Piano F."/>
        </authorList>
    </citation>
    <scope>NUCLEOTIDE SEQUENCE [LARGE SCALE GENOMIC DNA]</scope>
    <source>
        <strain evidence="1">PF1309</strain>
    </source>
</reference>
<dbReference type="AlphaFoldDB" id="A0A2A2KMY7"/>